<comment type="caution">
    <text evidence="1">The sequence shown here is derived from an EMBL/GenBank/DDBJ whole genome shotgun (WGS) entry which is preliminary data.</text>
</comment>
<dbReference type="Proteomes" id="UP001152320">
    <property type="component" value="Chromosome 5"/>
</dbReference>
<dbReference type="AlphaFoldDB" id="A0A9Q1CCE2"/>
<evidence type="ECO:0000313" key="1">
    <source>
        <dbReference type="EMBL" id="KAJ8042322.1"/>
    </source>
</evidence>
<accession>A0A9Q1CCE2</accession>
<protein>
    <submittedName>
        <fullName evidence="1">Uncharacterized protein</fullName>
    </submittedName>
</protein>
<reference evidence="1" key="1">
    <citation type="submission" date="2021-10" db="EMBL/GenBank/DDBJ databases">
        <title>Tropical sea cucumber genome reveals ecological adaptation and Cuvierian tubules defense mechanism.</title>
        <authorList>
            <person name="Chen T."/>
        </authorList>
    </citation>
    <scope>NUCLEOTIDE SEQUENCE</scope>
    <source>
        <strain evidence="1">Nanhai2018</strain>
        <tissue evidence="1">Muscle</tissue>
    </source>
</reference>
<evidence type="ECO:0000313" key="2">
    <source>
        <dbReference type="Proteomes" id="UP001152320"/>
    </source>
</evidence>
<keyword evidence="2" id="KW-1185">Reference proteome</keyword>
<proteinExistence type="predicted"/>
<organism evidence="1 2">
    <name type="scientific">Holothuria leucospilota</name>
    <name type="common">Black long sea cucumber</name>
    <name type="synonym">Mertensiothuria leucospilota</name>
    <dbReference type="NCBI Taxonomy" id="206669"/>
    <lineage>
        <taxon>Eukaryota</taxon>
        <taxon>Metazoa</taxon>
        <taxon>Echinodermata</taxon>
        <taxon>Eleutherozoa</taxon>
        <taxon>Echinozoa</taxon>
        <taxon>Holothuroidea</taxon>
        <taxon>Aspidochirotacea</taxon>
        <taxon>Aspidochirotida</taxon>
        <taxon>Holothuriidae</taxon>
        <taxon>Holothuria</taxon>
    </lineage>
</organism>
<name>A0A9Q1CCE2_HOLLE</name>
<sequence>MLCLLPIARGSHDGNTSRRMVRLASGRLKYNSRLTFQGVAERMRPVLHQICNNRYRTSQCLRKILIICTKSENITRLSSRTNASKRGKFEIYYS</sequence>
<gene>
    <name evidence="1" type="ORF">HOLleu_13345</name>
</gene>
<dbReference type="EMBL" id="JAIZAY010000005">
    <property type="protein sequence ID" value="KAJ8042322.1"/>
    <property type="molecule type" value="Genomic_DNA"/>
</dbReference>